<dbReference type="Gene3D" id="3.20.20.450">
    <property type="entry name" value="EAL domain"/>
    <property type="match status" value="1"/>
</dbReference>
<dbReference type="PROSITE" id="PS50887">
    <property type="entry name" value="GGDEF"/>
    <property type="match status" value="1"/>
</dbReference>
<accession>A0A1E3H799</accession>
<name>A0A1E3H799_9HYPH</name>
<dbReference type="NCBIfam" id="TIGR00254">
    <property type="entry name" value="GGDEF"/>
    <property type="match status" value="1"/>
</dbReference>
<dbReference type="Pfam" id="PF00989">
    <property type="entry name" value="PAS"/>
    <property type="match status" value="1"/>
</dbReference>
<feature type="domain" description="GGDEF" evidence="5">
    <location>
        <begin position="536"/>
        <end position="668"/>
    </location>
</feature>
<dbReference type="EMBL" id="MCRJ01000005">
    <property type="protein sequence ID" value="ODN72208.1"/>
    <property type="molecule type" value="Genomic_DNA"/>
</dbReference>
<feature type="transmembrane region" description="Helical" evidence="1">
    <location>
        <begin position="216"/>
        <end position="238"/>
    </location>
</feature>
<dbReference type="PROSITE" id="PS50883">
    <property type="entry name" value="EAL"/>
    <property type="match status" value="1"/>
</dbReference>
<dbReference type="SUPFAM" id="SSF55785">
    <property type="entry name" value="PYP-like sensor domain (PAS domain)"/>
    <property type="match status" value="2"/>
</dbReference>
<feature type="domain" description="PAC" evidence="3">
    <location>
        <begin position="323"/>
        <end position="375"/>
    </location>
</feature>
<evidence type="ECO:0000259" key="2">
    <source>
        <dbReference type="PROSITE" id="PS50112"/>
    </source>
</evidence>
<dbReference type="Pfam" id="PF03707">
    <property type="entry name" value="MHYT"/>
    <property type="match status" value="2"/>
</dbReference>
<feature type="transmembrane region" description="Helical" evidence="1">
    <location>
        <begin position="84"/>
        <end position="104"/>
    </location>
</feature>
<evidence type="ECO:0000259" key="6">
    <source>
        <dbReference type="PROSITE" id="PS50924"/>
    </source>
</evidence>
<organism evidence="7 8">
    <name type="scientific">Methylobrevis pamukkalensis</name>
    <dbReference type="NCBI Taxonomy" id="1439726"/>
    <lineage>
        <taxon>Bacteria</taxon>
        <taxon>Pseudomonadati</taxon>
        <taxon>Pseudomonadota</taxon>
        <taxon>Alphaproteobacteria</taxon>
        <taxon>Hyphomicrobiales</taxon>
        <taxon>Pleomorphomonadaceae</taxon>
        <taxon>Methylobrevis</taxon>
    </lineage>
</organism>
<feature type="transmembrane region" description="Helical" evidence="1">
    <location>
        <begin position="47"/>
        <end position="72"/>
    </location>
</feature>
<dbReference type="Gene3D" id="3.30.70.270">
    <property type="match status" value="1"/>
</dbReference>
<keyword evidence="8" id="KW-1185">Reference proteome</keyword>
<dbReference type="InterPro" id="IPR043128">
    <property type="entry name" value="Rev_trsase/Diguanyl_cyclase"/>
</dbReference>
<dbReference type="Pfam" id="PF12860">
    <property type="entry name" value="PAS_7"/>
    <property type="match status" value="1"/>
</dbReference>
<feature type="transmembrane region" description="Helical" evidence="1">
    <location>
        <begin position="146"/>
        <end position="165"/>
    </location>
</feature>
<dbReference type="InterPro" id="IPR035965">
    <property type="entry name" value="PAS-like_dom_sf"/>
</dbReference>
<dbReference type="OrthoDB" id="9814202at2"/>
<dbReference type="InterPro" id="IPR001610">
    <property type="entry name" value="PAC"/>
</dbReference>
<proteinExistence type="predicted"/>
<dbReference type="InterPro" id="IPR000700">
    <property type="entry name" value="PAS-assoc_C"/>
</dbReference>
<dbReference type="InterPro" id="IPR000014">
    <property type="entry name" value="PAS"/>
</dbReference>
<dbReference type="SMART" id="SM00052">
    <property type="entry name" value="EAL"/>
    <property type="match status" value="1"/>
</dbReference>
<dbReference type="InterPro" id="IPR035919">
    <property type="entry name" value="EAL_sf"/>
</dbReference>
<feature type="domain" description="MHYT" evidence="6">
    <location>
        <begin position="12"/>
        <end position="199"/>
    </location>
</feature>
<dbReference type="EC" id="3.1.4.52" evidence="7"/>
<feature type="transmembrane region" description="Helical" evidence="1">
    <location>
        <begin position="16"/>
        <end position="35"/>
    </location>
</feature>
<evidence type="ECO:0000313" key="8">
    <source>
        <dbReference type="Proteomes" id="UP000094622"/>
    </source>
</evidence>
<evidence type="ECO:0000259" key="5">
    <source>
        <dbReference type="PROSITE" id="PS50887"/>
    </source>
</evidence>
<keyword evidence="1" id="KW-0472">Membrane</keyword>
<dbReference type="CDD" id="cd00130">
    <property type="entry name" value="PAS"/>
    <property type="match status" value="2"/>
</dbReference>
<dbReference type="RefSeq" id="WP_069305602.1">
    <property type="nucleotide sequence ID" value="NZ_MCRJ01000005.1"/>
</dbReference>
<sequence>MLRVLSCLVINHDLRLVILAGLVCFISSFAAVSFLNRAMRATGGAKALWIASGGVCGGFGIWATHFIAMLAYRPGFDLGFELNLTVLSLAAAILMVSVGLGAAAMVRDGQVAILGGAIAGLGIALMHFLGMRAVMIPADITWQTDLVVASIVLGMLLDGAAFYVVSRRERMRETLLGAGLLTLGIVCLHFTAMGAVVVHPDPTRATMELGISSSMLALVIAAAALLILVFCLGVAIVGRRAQDRADEKDLNFRLLVEGMTDYALYLLDETGHITNWNAGAERTKGYRPEEAIGRHFGMFYTEADRQAGLPQRALQTALAEGKFESEGIRVRKDGSTFWAHVVIDPIRRPDGSLLGFAKITRDISRKKADADAVAEARRNLDVALGNMSQGLCLFDADERLVLWNPRFEEVFGLPADAVERGLTMADLVMRVGAVLPGQPDTPEAALEAYERHRRVIRAGGGAMIETLPDGSILSIVHTVHSGGGFVSTFEDITERSRSEARIVHMARHDGLTGLPNRDHFNERLDDELEAAARLGLRVAVVGIDLNDFKEINDQRGHATGDEVLKIVAARLAGDLQEGEFVARFGGDEFVALKRFSHDEDLHGFLARLEVSLCTRIEIDGFEIVSGASAGVAVYPEDAVGRDQLVNNADLAMYRAKATIGRFVCFYEARMDEAARHRRALARDLWKAIELGQFGLFYQIQKSVGTGETTGYEVLLRWRHPERGMVSPAEFIPIAEECGAIVPLGEWVLREACRQAASWAQPWRIAVNLSPVQLGHADLVAVVHGILVETGLQPARLELEITESAIIGDKVRALHILRQIKALGVTIAIDDFGTGYSSLDTLRSFPFDKIKLDRSFMTEIETNRQSKAIIRAILALGRSLEVPVLAEGVETRSQLDLLRHEGCDEAQGYLLGRPAPLECSGPAAEPADLPIVAIAV</sequence>
<gene>
    <name evidence="7" type="primary">gmr_1</name>
    <name evidence="7" type="ORF">A6302_00397</name>
</gene>
<dbReference type="GO" id="GO:0071111">
    <property type="term" value="F:cyclic-guanylate-specific phosphodiesterase activity"/>
    <property type="evidence" value="ECO:0007669"/>
    <property type="project" value="UniProtKB-EC"/>
</dbReference>
<dbReference type="PATRIC" id="fig|1439726.3.peg.419"/>
<dbReference type="AlphaFoldDB" id="A0A1E3H799"/>
<dbReference type="CDD" id="cd01949">
    <property type="entry name" value="GGDEF"/>
    <property type="match status" value="1"/>
</dbReference>
<reference evidence="7 8" key="1">
    <citation type="submission" date="2016-07" db="EMBL/GenBank/DDBJ databases">
        <title>Draft Genome Sequence of Methylobrevis pamukkalensis PK2.</title>
        <authorList>
            <person name="Vasilenko O.V."/>
            <person name="Doronina N.V."/>
            <person name="Shmareva M.N."/>
            <person name="Tarlachkov S.V."/>
            <person name="Mustakhimov I."/>
            <person name="Trotsenko Y.A."/>
        </authorList>
    </citation>
    <scope>NUCLEOTIDE SEQUENCE [LARGE SCALE GENOMIC DNA]</scope>
    <source>
        <strain evidence="7 8">PK2</strain>
    </source>
</reference>
<dbReference type="PROSITE" id="PS50924">
    <property type="entry name" value="MHYT"/>
    <property type="match status" value="1"/>
</dbReference>
<dbReference type="PANTHER" id="PTHR44757:SF2">
    <property type="entry name" value="BIOFILM ARCHITECTURE MAINTENANCE PROTEIN MBAA"/>
    <property type="match status" value="1"/>
</dbReference>
<evidence type="ECO:0000259" key="3">
    <source>
        <dbReference type="PROSITE" id="PS50113"/>
    </source>
</evidence>
<feature type="domain" description="EAL" evidence="4">
    <location>
        <begin position="677"/>
        <end position="927"/>
    </location>
</feature>
<protein>
    <submittedName>
        <fullName evidence="7">Cyclic di-GMP phosphodiesterase Gmr</fullName>
        <ecNumber evidence="7">3.1.4.52</ecNumber>
    </submittedName>
</protein>
<evidence type="ECO:0000256" key="1">
    <source>
        <dbReference type="PROSITE-ProRule" id="PRU00244"/>
    </source>
</evidence>
<keyword evidence="1" id="KW-0812">Transmembrane</keyword>
<dbReference type="InterPro" id="IPR029787">
    <property type="entry name" value="Nucleotide_cyclase"/>
</dbReference>
<dbReference type="InterPro" id="IPR005330">
    <property type="entry name" value="MHYT_dom"/>
</dbReference>
<comment type="caution">
    <text evidence="7">The sequence shown here is derived from an EMBL/GenBank/DDBJ whole genome shotgun (WGS) entry which is preliminary data.</text>
</comment>
<dbReference type="Gene3D" id="3.30.450.20">
    <property type="entry name" value="PAS domain"/>
    <property type="match status" value="2"/>
</dbReference>
<dbReference type="SMART" id="SM00267">
    <property type="entry name" value="GGDEF"/>
    <property type="match status" value="1"/>
</dbReference>
<evidence type="ECO:0000259" key="4">
    <source>
        <dbReference type="PROSITE" id="PS50883"/>
    </source>
</evidence>
<dbReference type="SUPFAM" id="SSF141868">
    <property type="entry name" value="EAL domain-like"/>
    <property type="match status" value="1"/>
</dbReference>
<evidence type="ECO:0000313" key="7">
    <source>
        <dbReference type="EMBL" id="ODN72208.1"/>
    </source>
</evidence>
<dbReference type="InterPro" id="IPR052155">
    <property type="entry name" value="Biofilm_reg_signaling"/>
</dbReference>
<feature type="transmembrane region" description="Helical" evidence="1">
    <location>
        <begin position="111"/>
        <end position="134"/>
    </location>
</feature>
<keyword evidence="7" id="KW-0378">Hydrolase</keyword>
<dbReference type="SMART" id="SM00086">
    <property type="entry name" value="PAC"/>
    <property type="match status" value="1"/>
</dbReference>
<dbReference type="GO" id="GO:0006355">
    <property type="term" value="P:regulation of DNA-templated transcription"/>
    <property type="evidence" value="ECO:0007669"/>
    <property type="project" value="InterPro"/>
</dbReference>
<dbReference type="NCBIfam" id="TIGR00229">
    <property type="entry name" value="sensory_box"/>
    <property type="match status" value="1"/>
</dbReference>
<dbReference type="GO" id="GO:0016020">
    <property type="term" value="C:membrane"/>
    <property type="evidence" value="ECO:0007669"/>
    <property type="project" value="UniProtKB-UniRule"/>
</dbReference>
<dbReference type="SMART" id="SM00091">
    <property type="entry name" value="PAS"/>
    <property type="match status" value="2"/>
</dbReference>
<dbReference type="SUPFAM" id="SSF55073">
    <property type="entry name" value="Nucleotide cyclase"/>
    <property type="match status" value="1"/>
</dbReference>
<dbReference type="PROSITE" id="PS50112">
    <property type="entry name" value="PAS"/>
    <property type="match status" value="1"/>
</dbReference>
<dbReference type="PANTHER" id="PTHR44757">
    <property type="entry name" value="DIGUANYLATE CYCLASE DGCP"/>
    <property type="match status" value="1"/>
</dbReference>
<feature type="domain" description="PAS" evidence="2">
    <location>
        <begin position="248"/>
        <end position="321"/>
    </location>
</feature>
<dbReference type="InterPro" id="IPR000160">
    <property type="entry name" value="GGDEF_dom"/>
</dbReference>
<dbReference type="CDD" id="cd01948">
    <property type="entry name" value="EAL"/>
    <property type="match status" value="1"/>
</dbReference>
<dbReference type="InterPro" id="IPR001633">
    <property type="entry name" value="EAL_dom"/>
</dbReference>
<keyword evidence="1" id="KW-1133">Transmembrane helix</keyword>
<dbReference type="Pfam" id="PF00990">
    <property type="entry name" value="GGDEF"/>
    <property type="match status" value="1"/>
</dbReference>
<feature type="transmembrane region" description="Helical" evidence="1">
    <location>
        <begin position="177"/>
        <end position="196"/>
    </location>
</feature>
<dbReference type="Proteomes" id="UP000094622">
    <property type="component" value="Unassembled WGS sequence"/>
</dbReference>
<dbReference type="PROSITE" id="PS50113">
    <property type="entry name" value="PAC"/>
    <property type="match status" value="1"/>
</dbReference>
<dbReference type="Pfam" id="PF00563">
    <property type="entry name" value="EAL"/>
    <property type="match status" value="1"/>
</dbReference>
<dbReference type="InterPro" id="IPR013767">
    <property type="entry name" value="PAS_fold"/>
</dbReference>